<reference evidence="2" key="1">
    <citation type="submission" date="2015-10" db="EMBL/GenBank/DDBJ databases">
        <authorList>
            <person name="Gilbert D.G."/>
        </authorList>
    </citation>
    <scope>NUCLEOTIDE SEQUENCE</scope>
    <source>
        <strain evidence="2">Phyl III-seqv23</strain>
    </source>
</reference>
<feature type="region of interest" description="Disordered" evidence="1">
    <location>
        <begin position="187"/>
        <end position="237"/>
    </location>
</feature>
<sequence length="237" mass="24921">MSTTACHGSRLRMLVSRLRARLATAAGLVVFSALRLMVCALSASFGCRAFSTATSRSRNSASRWPGVSTRRLGSAWAAVFSSARYCRIDSRRALSPGWIAAAASARVSTFDAARVSLTGCFKARAPACRVGRLVKFLSAVRARGPETWGGCVWLSVAPLGWVTVEVLAGCVAGVIRVFSKIGSSIGGGGASLNHARRRTGRPSGENMARKPRARLKSDGGRAGPSVPVTGKEKGPWV</sequence>
<evidence type="ECO:0000313" key="2">
    <source>
        <dbReference type="EMBL" id="CUV45196.1"/>
    </source>
</evidence>
<dbReference type="EMBL" id="LN899827">
    <property type="protein sequence ID" value="CUV45196.1"/>
    <property type="molecule type" value="Genomic_DNA"/>
</dbReference>
<protein>
    <submittedName>
        <fullName evidence="2">Uncharacterized protein</fullName>
    </submittedName>
</protein>
<evidence type="ECO:0000256" key="1">
    <source>
        <dbReference type="SAM" id="MobiDB-lite"/>
    </source>
</evidence>
<gene>
    <name evidence="2" type="ORF">TO10_v1_260021</name>
</gene>
<proteinExistence type="predicted"/>
<dbReference type="AlphaFoldDB" id="A0A0S4WEF9"/>
<accession>A0A0S4WEF9</accession>
<organism evidence="2">
    <name type="scientific">Ralstonia solanacearum</name>
    <name type="common">Pseudomonas solanacearum</name>
    <dbReference type="NCBI Taxonomy" id="305"/>
    <lineage>
        <taxon>Bacteria</taxon>
        <taxon>Pseudomonadati</taxon>
        <taxon>Pseudomonadota</taxon>
        <taxon>Betaproteobacteria</taxon>
        <taxon>Burkholderiales</taxon>
        <taxon>Burkholderiaceae</taxon>
        <taxon>Ralstonia</taxon>
        <taxon>Ralstonia solanacearum species complex</taxon>
    </lineage>
</organism>
<name>A0A0S4WEF9_RALSL</name>